<dbReference type="RefSeq" id="WP_102648422.1">
    <property type="nucleotide sequence ID" value="NZ_PNYA01000030.1"/>
</dbReference>
<evidence type="ECO:0000256" key="1">
    <source>
        <dbReference type="SAM" id="MobiDB-lite"/>
    </source>
</evidence>
<name>A0A2N7VEH4_9BURK</name>
<comment type="caution">
    <text evidence="3">The sequence shown here is derived from an EMBL/GenBank/DDBJ whole genome shotgun (WGS) entry which is preliminary data.</text>
</comment>
<evidence type="ECO:0000256" key="2">
    <source>
        <dbReference type="SAM" id="Phobius"/>
    </source>
</evidence>
<sequence length="86" mass="9298">MKHHVENINQAAAFVDACSNFVAQLDKHQSGGAMFVCCIALLLVGVVVVALTLPLRAAQPSCDDMPKARRSTRGTPTTDNHQQPRK</sequence>
<protein>
    <submittedName>
        <fullName evidence="3">Uncharacterized protein</fullName>
    </submittedName>
</protein>
<gene>
    <name evidence="3" type="ORF">C0Z18_26385</name>
</gene>
<keyword evidence="2" id="KW-0472">Membrane</keyword>
<dbReference type="Proteomes" id="UP000235616">
    <property type="component" value="Unassembled WGS sequence"/>
</dbReference>
<feature type="compositionally biased region" description="Polar residues" evidence="1">
    <location>
        <begin position="73"/>
        <end position="86"/>
    </location>
</feature>
<proteinExistence type="predicted"/>
<feature type="region of interest" description="Disordered" evidence="1">
    <location>
        <begin position="60"/>
        <end position="86"/>
    </location>
</feature>
<dbReference type="AlphaFoldDB" id="A0A2N7VEH4"/>
<feature type="transmembrane region" description="Helical" evidence="2">
    <location>
        <begin position="33"/>
        <end position="55"/>
    </location>
</feature>
<keyword evidence="2" id="KW-1133">Transmembrane helix</keyword>
<dbReference type="OrthoDB" id="9894364at2"/>
<keyword evidence="4" id="KW-1185">Reference proteome</keyword>
<organism evidence="3 4">
    <name type="scientific">Trinickia dabaoshanensis</name>
    <dbReference type="NCBI Taxonomy" id="564714"/>
    <lineage>
        <taxon>Bacteria</taxon>
        <taxon>Pseudomonadati</taxon>
        <taxon>Pseudomonadota</taxon>
        <taxon>Betaproteobacteria</taxon>
        <taxon>Burkholderiales</taxon>
        <taxon>Burkholderiaceae</taxon>
        <taxon>Trinickia</taxon>
    </lineage>
</organism>
<reference evidence="3 4" key="1">
    <citation type="submission" date="2018-01" db="EMBL/GenBank/DDBJ databases">
        <title>Whole genome analyses suggest that Burkholderia sensu lato contains two further novel genera in the rhizoxinica-symbiotica group Mycetohabitans gen. nov., and Trinickia gen. nov.: implications for the evolution of diazotrophy and nodulation in the Burkholderiaceae.</title>
        <authorList>
            <person name="Estrada-de los Santos P."/>
            <person name="Palmer M."/>
            <person name="Chavez-Ramirez B."/>
            <person name="Beukes C."/>
            <person name="Steenkamp E.T."/>
            <person name="Hirsch A.M."/>
            <person name="Manyaka P."/>
            <person name="Maluk M."/>
            <person name="Lafos M."/>
            <person name="Crook M."/>
            <person name="Gross E."/>
            <person name="Simon M.F."/>
            <person name="Bueno dos Reis Junior F."/>
            <person name="Poole P.S."/>
            <person name="Venter S.N."/>
            <person name="James E.K."/>
        </authorList>
    </citation>
    <scope>NUCLEOTIDE SEQUENCE [LARGE SCALE GENOMIC DNA]</scope>
    <source>
        <strain evidence="3 4">GIMN1.004</strain>
    </source>
</reference>
<accession>A0A2N7VEH4</accession>
<evidence type="ECO:0000313" key="3">
    <source>
        <dbReference type="EMBL" id="PMS15559.1"/>
    </source>
</evidence>
<dbReference type="EMBL" id="PNYA01000030">
    <property type="protein sequence ID" value="PMS15559.1"/>
    <property type="molecule type" value="Genomic_DNA"/>
</dbReference>
<evidence type="ECO:0000313" key="4">
    <source>
        <dbReference type="Proteomes" id="UP000235616"/>
    </source>
</evidence>
<keyword evidence="2" id="KW-0812">Transmembrane</keyword>